<sequence>MIARHLLQHDDFLWALDNSRRRYRVRPTRPGDLTFRPGETYPGLITVVSMTKPLYTVMAERCQVSPGPWLDTDAYADFRLLAINRKRALRNHGGAR</sequence>
<accession>A0ABV2NG66</accession>
<dbReference type="EMBL" id="JBEPNW010000002">
    <property type="protein sequence ID" value="MET3865460.1"/>
    <property type="molecule type" value="Genomic_DNA"/>
</dbReference>
<reference evidence="1 2" key="1">
    <citation type="submission" date="2024-06" db="EMBL/GenBank/DDBJ databases">
        <title>Genomics of switchgrass bacterial isolates.</title>
        <authorList>
            <person name="Shade A."/>
        </authorList>
    </citation>
    <scope>NUCLEOTIDE SEQUENCE [LARGE SCALE GENOMIC DNA]</scope>
    <source>
        <strain evidence="1 2">PvP084</strain>
    </source>
</reference>
<evidence type="ECO:0000313" key="2">
    <source>
        <dbReference type="Proteomes" id="UP001549119"/>
    </source>
</evidence>
<dbReference type="RefSeq" id="WP_209650877.1">
    <property type="nucleotide sequence ID" value="NZ_JBEPNV010000001.1"/>
</dbReference>
<gene>
    <name evidence="1" type="ORF">ABIC20_002769</name>
</gene>
<dbReference type="Proteomes" id="UP001549119">
    <property type="component" value="Unassembled WGS sequence"/>
</dbReference>
<name>A0ABV2NG66_9HYPH</name>
<organism evidence="1 2">
    <name type="scientific">Methylobacterium radiotolerans</name>
    <dbReference type="NCBI Taxonomy" id="31998"/>
    <lineage>
        <taxon>Bacteria</taxon>
        <taxon>Pseudomonadati</taxon>
        <taxon>Pseudomonadota</taxon>
        <taxon>Alphaproteobacteria</taxon>
        <taxon>Hyphomicrobiales</taxon>
        <taxon>Methylobacteriaceae</taxon>
        <taxon>Methylobacterium</taxon>
    </lineage>
</organism>
<proteinExistence type="predicted"/>
<comment type="caution">
    <text evidence="1">The sequence shown here is derived from an EMBL/GenBank/DDBJ whole genome shotgun (WGS) entry which is preliminary data.</text>
</comment>
<keyword evidence="2" id="KW-1185">Reference proteome</keyword>
<evidence type="ECO:0000313" key="1">
    <source>
        <dbReference type="EMBL" id="MET3865460.1"/>
    </source>
</evidence>
<protein>
    <submittedName>
        <fullName evidence="1">Uncharacterized protein</fullName>
    </submittedName>
</protein>